<accession>A0A1G9RXN3</accession>
<dbReference type="SUPFAM" id="SSF56176">
    <property type="entry name" value="FAD-binding/transporter-associated domain-like"/>
    <property type="match status" value="1"/>
</dbReference>
<dbReference type="GO" id="GO:0009252">
    <property type="term" value="P:peptidoglycan biosynthetic process"/>
    <property type="evidence" value="ECO:0007669"/>
    <property type="project" value="UniProtKB-UniRule"/>
</dbReference>
<dbReference type="InterPro" id="IPR003170">
    <property type="entry name" value="MurB"/>
</dbReference>
<keyword evidence="7 16" id="KW-0285">Flavoprotein</keyword>
<protein>
    <recommendedName>
        <fullName evidence="16">UDP-N-acetylenolpyruvoylglucosamine reductase</fullName>
        <ecNumber evidence="16">1.3.1.98</ecNumber>
    </recommendedName>
    <alternativeName>
        <fullName evidence="16">UDP-N-acetylmuramate dehydrogenase</fullName>
    </alternativeName>
</protein>
<dbReference type="GO" id="GO:0008360">
    <property type="term" value="P:regulation of cell shape"/>
    <property type="evidence" value="ECO:0007669"/>
    <property type="project" value="UniProtKB-KW"/>
</dbReference>
<dbReference type="EMBL" id="FNHB01000003">
    <property type="protein sequence ID" value="SDM28019.1"/>
    <property type="molecule type" value="Genomic_DNA"/>
</dbReference>
<keyword evidence="13 16" id="KW-0131">Cell cycle</keyword>
<dbReference type="PROSITE" id="PS51387">
    <property type="entry name" value="FAD_PCMH"/>
    <property type="match status" value="1"/>
</dbReference>
<proteinExistence type="inferred from homology"/>
<evidence type="ECO:0000256" key="14">
    <source>
        <dbReference type="ARBA" id="ARBA00023316"/>
    </source>
</evidence>
<dbReference type="Gene3D" id="3.30.43.10">
    <property type="entry name" value="Uridine Diphospho-n-acetylenolpyruvylglucosamine Reductase, domain 2"/>
    <property type="match status" value="1"/>
</dbReference>
<reference evidence="18 19" key="1">
    <citation type="submission" date="2016-10" db="EMBL/GenBank/DDBJ databases">
        <authorList>
            <person name="de Groot N.N."/>
        </authorList>
    </citation>
    <scope>NUCLEOTIDE SEQUENCE [LARGE SCALE GENOMIC DNA]</scope>
    <source>
        <strain evidence="18 19">DSM 1736</strain>
    </source>
</reference>
<dbReference type="NCBIfam" id="TIGR00179">
    <property type="entry name" value="murB"/>
    <property type="match status" value="1"/>
</dbReference>
<keyword evidence="12 16" id="KW-0560">Oxidoreductase</keyword>
<dbReference type="EC" id="1.3.1.98" evidence="16"/>
<name>A0A1G9RXN3_9FIRM</name>
<evidence type="ECO:0000256" key="4">
    <source>
        <dbReference type="ARBA" id="ARBA00004752"/>
    </source>
</evidence>
<comment type="similarity">
    <text evidence="16">Belongs to the MurB family.</text>
</comment>
<dbReference type="GO" id="GO:0008762">
    <property type="term" value="F:UDP-N-acetylmuramate dehydrogenase activity"/>
    <property type="evidence" value="ECO:0007669"/>
    <property type="project" value="UniProtKB-UniRule"/>
</dbReference>
<evidence type="ECO:0000259" key="17">
    <source>
        <dbReference type="PROSITE" id="PS51387"/>
    </source>
</evidence>
<dbReference type="PANTHER" id="PTHR21071:SF4">
    <property type="entry name" value="UDP-N-ACETYLENOLPYRUVOYLGLUCOSAMINE REDUCTASE"/>
    <property type="match status" value="1"/>
</dbReference>
<keyword evidence="6 16" id="KW-0132">Cell division</keyword>
<evidence type="ECO:0000256" key="5">
    <source>
        <dbReference type="ARBA" id="ARBA00022490"/>
    </source>
</evidence>
<keyword evidence="8 16" id="KW-0274">FAD</keyword>
<evidence type="ECO:0000256" key="9">
    <source>
        <dbReference type="ARBA" id="ARBA00022857"/>
    </source>
</evidence>
<keyword evidence="10 16" id="KW-0133">Cell shape</keyword>
<dbReference type="PANTHER" id="PTHR21071">
    <property type="entry name" value="UDP-N-ACETYLENOLPYRUVOYLGLUCOSAMINE REDUCTASE"/>
    <property type="match status" value="1"/>
</dbReference>
<dbReference type="STRING" id="146817.SAMN04488502_103142"/>
<evidence type="ECO:0000256" key="10">
    <source>
        <dbReference type="ARBA" id="ARBA00022960"/>
    </source>
</evidence>
<keyword evidence="9 16" id="KW-0521">NADP</keyword>
<gene>
    <name evidence="16" type="primary">murB</name>
    <name evidence="18" type="ORF">SAMN04488502_103142</name>
</gene>
<dbReference type="Gene3D" id="3.90.78.10">
    <property type="entry name" value="UDP-N-acetylenolpyruvoylglucosamine reductase, C-terminal domain"/>
    <property type="match status" value="1"/>
</dbReference>
<dbReference type="Proteomes" id="UP000214880">
    <property type="component" value="Unassembled WGS sequence"/>
</dbReference>
<dbReference type="HAMAP" id="MF_00037">
    <property type="entry name" value="MurB"/>
    <property type="match status" value="1"/>
</dbReference>
<feature type="domain" description="FAD-binding PCMH-type" evidence="17">
    <location>
        <begin position="51"/>
        <end position="242"/>
    </location>
</feature>
<keyword evidence="19" id="KW-1185">Reference proteome</keyword>
<dbReference type="NCBIfam" id="NF010480">
    <property type="entry name" value="PRK13905.1"/>
    <property type="match status" value="1"/>
</dbReference>
<feature type="active site" description="Proton donor" evidence="16">
    <location>
        <position position="246"/>
    </location>
</feature>
<feature type="active site" evidence="16">
    <location>
        <position position="196"/>
    </location>
</feature>
<evidence type="ECO:0000313" key="18">
    <source>
        <dbReference type="EMBL" id="SDM28019.1"/>
    </source>
</evidence>
<evidence type="ECO:0000256" key="11">
    <source>
        <dbReference type="ARBA" id="ARBA00022984"/>
    </source>
</evidence>
<evidence type="ECO:0000256" key="6">
    <source>
        <dbReference type="ARBA" id="ARBA00022618"/>
    </source>
</evidence>
<dbReference type="InterPro" id="IPR016169">
    <property type="entry name" value="FAD-bd_PCMH_sub2"/>
</dbReference>
<sequence>MQAVFKIYGDIFTKGMKFLRKNSEFLTKIEQVIPPERLLLDEPLANHTTFCIGGPADYFVLPETTAEVTAVFKLAKLYDIPVTVLGNGSNVLVLDNGIRGLVLKFGEQMSRLSHAGNRVAAGAGALLRDVSRYAAEQGLSGMEFAIGIPGSIGGAVFMNAGAYEGEMSHIVTAVTAVCPDGAVKRFTKPELKFSYRHSVFQENHCTICEVELMFQNGEQNLIRSRMGDYTTKREIKQPLEVPSAGSTFKRPPGHFAGTLIEQTGLKGLTIGGAQVSPKHAGFIINAGGATAKDVLNLIKEVQRRVYRQHGVMLYPEVRTLGEQ</sequence>
<feature type="active site" evidence="16">
    <location>
        <position position="316"/>
    </location>
</feature>
<evidence type="ECO:0000256" key="1">
    <source>
        <dbReference type="ARBA" id="ARBA00001974"/>
    </source>
</evidence>
<evidence type="ECO:0000256" key="15">
    <source>
        <dbReference type="ARBA" id="ARBA00048914"/>
    </source>
</evidence>
<comment type="cofactor">
    <cofactor evidence="1 16">
        <name>FAD</name>
        <dbReference type="ChEBI" id="CHEBI:57692"/>
    </cofactor>
</comment>
<dbReference type="GO" id="GO:0071555">
    <property type="term" value="P:cell wall organization"/>
    <property type="evidence" value="ECO:0007669"/>
    <property type="project" value="UniProtKB-KW"/>
</dbReference>
<comment type="subcellular location">
    <subcellularLocation>
        <location evidence="3 16">Cytoplasm</location>
    </subcellularLocation>
</comment>
<evidence type="ECO:0000256" key="16">
    <source>
        <dbReference type="HAMAP-Rule" id="MF_00037"/>
    </source>
</evidence>
<keyword evidence="11 16" id="KW-0573">Peptidoglycan synthesis</keyword>
<dbReference type="Gene3D" id="3.30.465.10">
    <property type="match status" value="1"/>
</dbReference>
<evidence type="ECO:0000256" key="2">
    <source>
        <dbReference type="ARBA" id="ARBA00003921"/>
    </source>
</evidence>
<evidence type="ECO:0000313" key="19">
    <source>
        <dbReference type="Proteomes" id="UP000214880"/>
    </source>
</evidence>
<comment type="pathway">
    <text evidence="4 16">Cell wall biogenesis; peptidoglycan biosynthesis.</text>
</comment>
<evidence type="ECO:0000256" key="7">
    <source>
        <dbReference type="ARBA" id="ARBA00022630"/>
    </source>
</evidence>
<dbReference type="InterPro" id="IPR036318">
    <property type="entry name" value="FAD-bd_PCMH-like_sf"/>
</dbReference>
<comment type="catalytic activity">
    <reaction evidence="15 16">
        <text>UDP-N-acetyl-alpha-D-muramate + NADP(+) = UDP-N-acetyl-3-O-(1-carboxyvinyl)-alpha-D-glucosamine + NADPH + H(+)</text>
        <dbReference type="Rhea" id="RHEA:12248"/>
        <dbReference type="ChEBI" id="CHEBI:15378"/>
        <dbReference type="ChEBI" id="CHEBI:57783"/>
        <dbReference type="ChEBI" id="CHEBI:58349"/>
        <dbReference type="ChEBI" id="CHEBI:68483"/>
        <dbReference type="ChEBI" id="CHEBI:70757"/>
        <dbReference type="EC" id="1.3.1.98"/>
    </reaction>
</comment>
<dbReference type="InterPro" id="IPR006094">
    <property type="entry name" value="Oxid_FAD_bind_N"/>
</dbReference>
<dbReference type="Pfam" id="PF01565">
    <property type="entry name" value="FAD_binding_4"/>
    <property type="match status" value="1"/>
</dbReference>
<dbReference type="UniPathway" id="UPA00219"/>
<dbReference type="Pfam" id="PF02873">
    <property type="entry name" value="MurB_C"/>
    <property type="match status" value="1"/>
</dbReference>
<organism evidence="18 19">
    <name type="scientific">Dendrosporobacter quercicolus</name>
    <dbReference type="NCBI Taxonomy" id="146817"/>
    <lineage>
        <taxon>Bacteria</taxon>
        <taxon>Bacillati</taxon>
        <taxon>Bacillota</taxon>
        <taxon>Negativicutes</taxon>
        <taxon>Selenomonadales</taxon>
        <taxon>Sporomusaceae</taxon>
        <taxon>Dendrosporobacter</taxon>
    </lineage>
</organism>
<keyword evidence="14 16" id="KW-0961">Cell wall biogenesis/degradation</keyword>
<evidence type="ECO:0000256" key="12">
    <source>
        <dbReference type="ARBA" id="ARBA00023002"/>
    </source>
</evidence>
<dbReference type="GO" id="GO:0051301">
    <property type="term" value="P:cell division"/>
    <property type="evidence" value="ECO:0007669"/>
    <property type="project" value="UniProtKB-KW"/>
</dbReference>
<evidence type="ECO:0000256" key="13">
    <source>
        <dbReference type="ARBA" id="ARBA00023306"/>
    </source>
</evidence>
<evidence type="ECO:0000256" key="3">
    <source>
        <dbReference type="ARBA" id="ARBA00004496"/>
    </source>
</evidence>
<dbReference type="GO" id="GO:0005829">
    <property type="term" value="C:cytosol"/>
    <property type="evidence" value="ECO:0007669"/>
    <property type="project" value="TreeGrafter"/>
</dbReference>
<dbReference type="InterPro" id="IPR036635">
    <property type="entry name" value="MurB_C_sf"/>
</dbReference>
<evidence type="ECO:0000256" key="8">
    <source>
        <dbReference type="ARBA" id="ARBA00022827"/>
    </source>
</evidence>
<comment type="function">
    <text evidence="2 16">Cell wall formation.</text>
</comment>
<dbReference type="InterPro" id="IPR011601">
    <property type="entry name" value="MurB_C"/>
</dbReference>
<dbReference type="InterPro" id="IPR016167">
    <property type="entry name" value="FAD-bd_PCMH_sub1"/>
</dbReference>
<dbReference type="GO" id="GO:0071949">
    <property type="term" value="F:FAD binding"/>
    <property type="evidence" value="ECO:0007669"/>
    <property type="project" value="InterPro"/>
</dbReference>
<dbReference type="InterPro" id="IPR016166">
    <property type="entry name" value="FAD-bd_PCMH"/>
</dbReference>
<dbReference type="SUPFAM" id="SSF56194">
    <property type="entry name" value="Uridine diphospho-N-Acetylenolpyruvylglucosamine reductase, MurB, C-terminal domain"/>
    <property type="match status" value="1"/>
</dbReference>
<dbReference type="AlphaFoldDB" id="A0A1G9RXN3"/>
<keyword evidence="5 16" id="KW-0963">Cytoplasm</keyword>